<proteinExistence type="predicted"/>
<dbReference type="PROSITE" id="PS50082">
    <property type="entry name" value="WD_REPEATS_2"/>
    <property type="match status" value="1"/>
</dbReference>
<dbReference type="InterPro" id="IPR001680">
    <property type="entry name" value="WD40_rpt"/>
</dbReference>
<feature type="compositionally biased region" description="Low complexity" evidence="4">
    <location>
        <begin position="905"/>
        <end position="923"/>
    </location>
</feature>
<dbReference type="InterPro" id="IPR015943">
    <property type="entry name" value="WD40/YVTN_repeat-like_dom_sf"/>
</dbReference>
<evidence type="ECO:0000256" key="1">
    <source>
        <dbReference type="ARBA" id="ARBA00022574"/>
    </source>
</evidence>
<dbReference type="InterPro" id="IPR036322">
    <property type="entry name" value="WD40_repeat_dom_sf"/>
</dbReference>
<dbReference type="Gene3D" id="2.130.10.10">
    <property type="entry name" value="YVTN repeat-like/Quinoprotein amine dehydrogenase"/>
    <property type="match status" value="2"/>
</dbReference>
<protein>
    <submittedName>
        <fullName evidence="5">Uncharacterized protein</fullName>
    </submittedName>
</protein>
<feature type="region of interest" description="Disordered" evidence="4">
    <location>
        <begin position="23"/>
        <end position="53"/>
    </location>
</feature>
<reference evidence="5 6" key="1">
    <citation type="journal article" date="2019" name="Int. J. Syst. Evol. Microbiol.">
        <title>The Global Catalogue of Microorganisms (GCM) 10K type strain sequencing project: providing services to taxonomists for standard genome sequencing and annotation.</title>
        <authorList>
            <consortium name="The Broad Institute Genomics Platform"/>
            <consortium name="The Broad Institute Genome Sequencing Center for Infectious Disease"/>
            <person name="Wu L."/>
            <person name="Ma J."/>
        </authorList>
    </citation>
    <scope>NUCLEOTIDE SEQUENCE [LARGE SCALE GENOMIC DNA]</scope>
    <source>
        <strain evidence="5 6">JCM 6923</strain>
    </source>
</reference>
<feature type="compositionally biased region" description="Basic and acidic residues" evidence="4">
    <location>
        <begin position="1349"/>
        <end position="1366"/>
    </location>
</feature>
<keyword evidence="6" id="KW-1185">Reference proteome</keyword>
<feature type="compositionally biased region" description="Basic and acidic residues" evidence="4">
    <location>
        <begin position="1239"/>
        <end position="1248"/>
    </location>
</feature>
<feature type="repeat" description="WD" evidence="3">
    <location>
        <begin position="859"/>
        <end position="884"/>
    </location>
</feature>
<feature type="region of interest" description="Disordered" evidence="4">
    <location>
        <begin position="905"/>
        <end position="927"/>
    </location>
</feature>
<evidence type="ECO:0000313" key="6">
    <source>
        <dbReference type="Proteomes" id="UP001501721"/>
    </source>
</evidence>
<gene>
    <name evidence="5" type="ORF">GCM10010422_73860</name>
</gene>
<keyword evidence="2" id="KW-0677">Repeat</keyword>
<sequence length="1373" mass="143371">MAAELVSAGREPTAVGDGTAVVTGTGTVGPAPPGSPMPPASPASPVVPRQGAQVRDGAVAEAFDAQMVPVGHVAGYPKADTAAEAAAVLDVLRRIGGQPAVRSCVDPGTVDSLGAADDELARWSGEYGEAGGRHPKERPSALVWLGHGRRGTMGPALLVPGSAERGDYAQLTPDLFAHHLYAEWGNRRAADGHWAMVVIEACKSSDFAKVVRERFDRSAAMDDAPYSILLIATGKDAAQAYLGTFRETLEDYLDALTSHDVFELHELRRFFKQAGHYCEFGGESCAELKLLVRDRVPLPGVTTVAEQRRRQQEFDAEPGPAAGVRAVESPEERERAGYLEVVPHFTGREGELAEVVRWGTGPGPERDRERERVLIVPGAPGVGKSAFLGQALRRLRESGARVGAVLRLTGSTVAEVRDRLEGMAVSRVPGGEWGADSPESAERILVVADALDEARDPVPTAQLLLAATEHPRVSLIIGTRRAPGDDGDPEGARIDLPTVLGSHTGRARVLELLPDPVAAGAYAADGVRRALGEGADAPRDGGDALPQGADPGWAAVVVETVRAAVERHVREGDWQFLQAALLVQEIEGNPGVLSSDPEAWQALLKLLDRDRSGLFGAAVARIAAEMPMALPFLRALALGHGRGLPRADGIWLRAASALAGQGGRGSDERTLTEFLGKAAAYVLLDGEDRRSVYRLAHRTYAERLAAEVTAEQRLAMLTALLELAADQVAEGRPPSPHLESRLAEYAADCGAPGWRQLARHRGVLDRLRVAALCGLALAPGRRGGGTVPTDLPIEILGTVTSAHLIERSTAADRPGLRQLGGLRACGEPHPAGDGGAWEVCWGAVRRTPPHLQLDAGQMVTAVAARPDRPWLVSGARDGSVTLWEPWRTHAPVLLTRGSDSPVTAVAASDAPGAADGASGTAGAAPGGAGPGLVVSAHEDRTLRIWRPGAETDAGAGERVVEAPEPVWQLVALPDGRFAVAGETGRVAVLDPGADGEPGGARLTPAPGAPGSDVVGLASVTGPEGEPWLAVAERAGDLTLWEVAGAAPRLLHTMSLRRPLAALTAMVGAELTVACEDGSLWRWDASSEGHAAVERWNIPGPASRAGSSTALAGWQGADSGRTVLWGDPGGLWAMTVDQPRRPVGGGAGAGVRALAVLAGPDGRRVVAAAAERGPAIHFWDPSAHLTGAARGAEVPFGRIIGMHRYVTEEGAEALALCHEVRTSGRTERVVRVLGADDGRELTGEADRAGGHPGWDGTEGRRPETVTHAHQGDISGLVALRGASYRGMWASADDDGEIQLWATGPQAAPRLTPGHRIRLGSPVLGLSALSGGRLAVAFKDGVVVLSVAAAETRERDTGAAESSSPRDDETGDQDG</sequence>
<evidence type="ECO:0000313" key="5">
    <source>
        <dbReference type="EMBL" id="GAA2511192.1"/>
    </source>
</evidence>
<dbReference type="Proteomes" id="UP001501721">
    <property type="component" value="Unassembled WGS sequence"/>
</dbReference>
<comment type="caution">
    <text evidence="5">The sequence shown here is derived from an EMBL/GenBank/DDBJ whole genome shotgun (WGS) entry which is preliminary data.</text>
</comment>
<dbReference type="InterPro" id="IPR050349">
    <property type="entry name" value="WD_LIS1/nudF_dynein_reg"/>
</dbReference>
<keyword evidence="1 3" id="KW-0853">WD repeat</keyword>
<dbReference type="SMART" id="SM00320">
    <property type="entry name" value="WD40"/>
    <property type="match status" value="4"/>
</dbReference>
<feature type="region of interest" description="Disordered" evidence="4">
    <location>
        <begin position="1348"/>
        <end position="1373"/>
    </location>
</feature>
<name>A0ABN3MYE3_9ACTN</name>
<dbReference type="PANTHER" id="PTHR44129">
    <property type="entry name" value="WD REPEAT-CONTAINING PROTEIN POP1"/>
    <property type="match status" value="1"/>
</dbReference>
<feature type="region of interest" description="Disordered" evidence="4">
    <location>
        <begin position="1239"/>
        <end position="1261"/>
    </location>
</feature>
<evidence type="ECO:0000256" key="3">
    <source>
        <dbReference type="PROSITE-ProRule" id="PRU00221"/>
    </source>
</evidence>
<dbReference type="SUPFAM" id="SSF50978">
    <property type="entry name" value="WD40 repeat-like"/>
    <property type="match status" value="1"/>
</dbReference>
<dbReference type="Pfam" id="PF00400">
    <property type="entry name" value="WD40"/>
    <property type="match status" value="1"/>
</dbReference>
<evidence type="ECO:0000256" key="2">
    <source>
        <dbReference type="ARBA" id="ARBA00022737"/>
    </source>
</evidence>
<organism evidence="5 6">
    <name type="scientific">Streptomyces graminearus</name>
    <dbReference type="NCBI Taxonomy" id="284030"/>
    <lineage>
        <taxon>Bacteria</taxon>
        <taxon>Bacillati</taxon>
        <taxon>Actinomycetota</taxon>
        <taxon>Actinomycetes</taxon>
        <taxon>Kitasatosporales</taxon>
        <taxon>Streptomycetaceae</taxon>
        <taxon>Streptomyces</taxon>
    </lineage>
</organism>
<dbReference type="EMBL" id="BAAATL010000053">
    <property type="protein sequence ID" value="GAA2511192.1"/>
    <property type="molecule type" value="Genomic_DNA"/>
</dbReference>
<evidence type="ECO:0000256" key="4">
    <source>
        <dbReference type="SAM" id="MobiDB-lite"/>
    </source>
</evidence>
<feature type="compositionally biased region" description="Pro residues" evidence="4">
    <location>
        <begin position="30"/>
        <end position="42"/>
    </location>
</feature>
<accession>A0ABN3MYE3</accession>
<feature type="region of interest" description="Disordered" evidence="4">
    <location>
        <begin position="309"/>
        <end position="329"/>
    </location>
</feature>